<keyword evidence="1" id="KW-0175">Coiled coil</keyword>
<reference evidence="2" key="1">
    <citation type="submission" date="2020-03" db="EMBL/GenBank/DDBJ databases">
        <authorList>
            <person name="Weist P."/>
        </authorList>
    </citation>
    <scope>NUCLEOTIDE SEQUENCE</scope>
</reference>
<sequence>MLEQQFLFGPNNPGKPIEEVNLLKTGQRILEDELKKKDKLLQTIPYLNCLATLTVKEKKEEVKRKEELVKKEIRKRQASTRSYLDCLHKLSDLENELENVERIYGQKVRAA</sequence>
<evidence type="ECO:0000256" key="1">
    <source>
        <dbReference type="SAM" id="Coils"/>
    </source>
</evidence>
<accession>A0A9N7Y9X9</accession>
<organism evidence="2 3">
    <name type="scientific">Pleuronectes platessa</name>
    <name type="common">European plaice</name>
    <dbReference type="NCBI Taxonomy" id="8262"/>
    <lineage>
        <taxon>Eukaryota</taxon>
        <taxon>Metazoa</taxon>
        <taxon>Chordata</taxon>
        <taxon>Craniata</taxon>
        <taxon>Vertebrata</taxon>
        <taxon>Euteleostomi</taxon>
        <taxon>Actinopterygii</taxon>
        <taxon>Neopterygii</taxon>
        <taxon>Teleostei</taxon>
        <taxon>Neoteleostei</taxon>
        <taxon>Acanthomorphata</taxon>
        <taxon>Carangaria</taxon>
        <taxon>Pleuronectiformes</taxon>
        <taxon>Pleuronectoidei</taxon>
        <taxon>Pleuronectidae</taxon>
        <taxon>Pleuronectes</taxon>
    </lineage>
</organism>
<dbReference type="Proteomes" id="UP001153269">
    <property type="component" value="Unassembled WGS sequence"/>
</dbReference>
<evidence type="ECO:0000313" key="2">
    <source>
        <dbReference type="EMBL" id="CAB1423765.1"/>
    </source>
</evidence>
<evidence type="ECO:0000313" key="3">
    <source>
        <dbReference type="Proteomes" id="UP001153269"/>
    </source>
</evidence>
<protein>
    <submittedName>
        <fullName evidence="2">Uncharacterized protein</fullName>
    </submittedName>
</protein>
<dbReference type="AlphaFoldDB" id="A0A9N7Y9X9"/>
<gene>
    <name evidence="2" type="ORF">PLEPLA_LOCUS11686</name>
</gene>
<keyword evidence="3" id="KW-1185">Reference proteome</keyword>
<dbReference type="EMBL" id="CADEAL010000678">
    <property type="protein sequence ID" value="CAB1423765.1"/>
    <property type="molecule type" value="Genomic_DNA"/>
</dbReference>
<comment type="caution">
    <text evidence="2">The sequence shown here is derived from an EMBL/GenBank/DDBJ whole genome shotgun (WGS) entry which is preliminary data.</text>
</comment>
<name>A0A9N7Y9X9_PLEPL</name>
<feature type="coiled-coil region" evidence="1">
    <location>
        <begin position="55"/>
        <end position="110"/>
    </location>
</feature>
<proteinExistence type="predicted"/>